<dbReference type="Pfam" id="PF13649">
    <property type="entry name" value="Methyltransf_25"/>
    <property type="match status" value="1"/>
</dbReference>
<dbReference type="OrthoDB" id="186171at2157"/>
<keyword evidence="3" id="KW-1185">Reference proteome</keyword>
<evidence type="ECO:0000313" key="2">
    <source>
        <dbReference type="EMBL" id="RJX43262.1"/>
    </source>
</evidence>
<feature type="domain" description="Methyltransferase" evidence="1">
    <location>
        <begin position="46"/>
        <end position="138"/>
    </location>
</feature>
<dbReference type="AlphaFoldDB" id="A0A3A6PUJ3"/>
<name>A0A3A6PUJ3_9EURY</name>
<comment type="caution">
    <text evidence="2">The sequence shown here is derived from an EMBL/GenBank/DDBJ whole genome shotgun (WGS) entry which is preliminary data.</text>
</comment>
<accession>A0A3A6PUJ3</accession>
<reference evidence="2 3" key="1">
    <citation type="submission" date="2018-06" db="EMBL/GenBank/DDBJ databases">
        <title>Halonotius sp. F13-13 a new haloarchaeeon isolated from a solar saltern from Isla Cristina, Huelva, Spain.</title>
        <authorList>
            <person name="Duran-Viseras A."/>
            <person name="Sanchez-Porro C."/>
            <person name="Ventosa A."/>
        </authorList>
    </citation>
    <scope>NUCLEOTIDE SEQUENCE [LARGE SCALE GENOMIC DNA]</scope>
    <source>
        <strain evidence="2 3">F13-13</strain>
    </source>
</reference>
<dbReference type="Proteomes" id="UP000276588">
    <property type="component" value="Unassembled WGS sequence"/>
</dbReference>
<organism evidence="2 3">
    <name type="scientific">Halonotius aquaticus</name>
    <dbReference type="NCBI Taxonomy" id="2216978"/>
    <lineage>
        <taxon>Archaea</taxon>
        <taxon>Methanobacteriati</taxon>
        <taxon>Methanobacteriota</taxon>
        <taxon>Stenosarchaea group</taxon>
        <taxon>Halobacteria</taxon>
        <taxon>Halobacteriales</taxon>
        <taxon>Haloferacaceae</taxon>
        <taxon>Halonotius</taxon>
    </lineage>
</organism>
<dbReference type="InterPro" id="IPR029063">
    <property type="entry name" value="SAM-dependent_MTases_sf"/>
</dbReference>
<evidence type="ECO:0000259" key="1">
    <source>
        <dbReference type="Pfam" id="PF13649"/>
    </source>
</evidence>
<dbReference type="Gene3D" id="3.40.50.150">
    <property type="entry name" value="Vaccinia Virus protein VP39"/>
    <property type="match status" value="1"/>
</dbReference>
<gene>
    <name evidence="2" type="ORF">DM826_06540</name>
</gene>
<dbReference type="RefSeq" id="WP_120102600.1">
    <property type="nucleotide sequence ID" value="NZ_QKNY01000009.1"/>
</dbReference>
<dbReference type="GO" id="GO:0008168">
    <property type="term" value="F:methyltransferase activity"/>
    <property type="evidence" value="ECO:0007669"/>
    <property type="project" value="UniProtKB-KW"/>
</dbReference>
<keyword evidence="2" id="KW-0808">Transferase</keyword>
<proteinExistence type="predicted"/>
<sequence length="257" mass="28040">MAHQSMADRPAHELLSALGKRSLRPGGKQLTLDLLTELAITDTDDVVEFAPGTGYTARHTLDRNPQSYTAVELDRDAAVALRHQFGDDCEIRVGNAGNTDLAAQSADVVYGEAMLTLQPDDGKAEILAEAARLLRPGGRYGIHELGLVPDDIPEETKTAIYDDLAEVTRVNSRPLTESEWIDRLEAAGFDVTWTDSAPMALLSPRRVIADEGLLRTLKFGYNVLTTPAARRRLSAMRSVLAKYDEQLTAVAVVAENQ</sequence>
<dbReference type="InterPro" id="IPR041698">
    <property type="entry name" value="Methyltransf_25"/>
</dbReference>
<dbReference type="GO" id="GO:0032259">
    <property type="term" value="P:methylation"/>
    <property type="evidence" value="ECO:0007669"/>
    <property type="project" value="UniProtKB-KW"/>
</dbReference>
<dbReference type="EMBL" id="QKNY01000009">
    <property type="protein sequence ID" value="RJX43262.1"/>
    <property type="molecule type" value="Genomic_DNA"/>
</dbReference>
<dbReference type="SUPFAM" id="SSF53335">
    <property type="entry name" value="S-adenosyl-L-methionine-dependent methyltransferases"/>
    <property type="match status" value="1"/>
</dbReference>
<keyword evidence="2" id="KW-0489">Methyltransferase</keyword>
<evidence type="ECO:0000313" key="3">
    <source>
        <dbReference type="Proteomes" id="UP000276588"/>
    </source>
</evidence>
<dbReference type="CDD" id="cd02440">
    <property type="entry name" value="AdoMet_MTases"/>
    <property type="match status" value="1"/>
</dbReference>
<protein>
    <submittedName>
        <fullName evidence="2">SAM-dependent methyltransferase</fullName>
    </submittedName>
</protein>